<dbReference type="EMBL" id="MW460246">
    <property type="protein sequence ID" value="QRE00474.1"/>
    <property type="molecule type" value="Genomic_DNA"/>
</dbReference>
<sequence length="69" mass="7779">MVSITVHSNFVESRALFYSAHEDEVVALKCLAAQFSSHCASTGMNVYVHSELIVNTLREDFGYHVFIQK</sequence>
<name>A0A889IQT3_9CAUD</name>
<dbReference type="Proteomes" id="UP000622430">
    <property type="component" value="Segment"/>
</dbReference>
<evidence type="ECO:0000313" key="2">
    <source>
        <dbReference type="Proteomes" id="UP000622430"/>
    </source>
</evidence>
<organism evidence="1 2">
    <name type="scientific">Burkholderia phage BCSR52</name>
    <dbReference type="NCBI Taxonomy" id="2805748"/>
    <lineage>
        <taxon>Viruses</taxon>
        <taxon>Duplodnaviria</taxon>
        <taxon>Heunggongvirae</taxon>
        <taxon>Uroviricota</taxon>
        <taxon>Caudoviricetes</taxon>
        <taxon>Lindbergviridae</taxon>
        <taxon>Irusalimvirus</taxon>
        <taxon>Irusalimvirus BCSR52</taxon>
    </lineage>
</organism>
<accession>A0A889IQT3</accession>
<keyword evidence="2" id="KW-1185">Reference proteome</keyword>
<protein>
    <submittedName>
        <fullName evidence="1">Uncharacterized protein</fullName>
    </submittedName>
</protein>
<evidence type="ECO:0000313" key="1">
    <source>
        <dbReference type="EMBL" id="QRE00474.1"/>
    </source>
</evidence>
<reference evidence="1" key="1">
    <citation type="submission" date="2021-01" db="EMBL/GenBank/DDBJ databases">
        <authorList>
            <person name="Rakov C."/>
            <person name="Alkalay-Oren S."/>
            <person name="Coppenhagen-Glazer S."/>
            <person name="Hazan R."/>
        </authorList>
    </citation>
    <scope>NUCLEOTIDE SEQUENCE</scope>
</reference>
<proteinExistence type="predicted"/>